<dbReference type="Gene3D" id="3.30.9.10">
    <property type="entry name" value="D-Amino Acid Oxidase, subunit A, domain 2"/>
    <property type="match status" value="1"/>
</dbReference>
<evidence type="ECO:0000313" key="8">
    <source>
        <dbReference type="EMBL" id="CEO48798.1"/>
    </source>
</evidence>
<dbReference type="EMBL" id="CDPU01000012">
    <property type="protein sequence ID" value="CEO48798.1"/>
    <property type="molecule type" value="Genomic_DNA"/>
</dbReference>
<keyword evidence="3" id="KW-0285">Flavoprotein</keyword>
<evidence type="ECO:0000256" key="2">
    <source>
        <dbReference type="ARBA" id="ARBA00006730"/>
    </source>
</evidence>
<organism evidence="8">
    <name type="scientific">Bionectria ochroleuca</name>
    <name type="common">Gliocladium roseum</name>
    <dbReference type="NCBI Taxonomy" id="29856"/>
    <lineage>
        <taxon>Eukaryota</taxon>
        <taxon>Fungi</taxon>
        <taxon>Dikarya</taxon>
        <taxon>Ascomycota</taxon>
        <taxon>Pezizomycotina</taxon>
        <taxon>Sordariomycetes</taxon>
        <taxon>Hypocreomycetidae</taxon>
        <taxon>Hypocreales</taxon>
        <taxon>Bionectriaceae</taxon>
        <taxon>Clonostachys</taxon>
    </lineage>
</organism>
<dbReference type="Pfam" id="PF01266">
    <property type="entry name" value="DAO"/>
    <property type="match status" value="1"/>
</dbReference>
<dbReference type="PROSITE" id="PS00677">
    <property type="entry name" value="DAO"/>
    <property type="match status" value="1"/>
</dbReference>
<feature type="binding site" evidence="6">
    <location>
        <position position="301"/>
    </location>
    <ligand>
        <name>D-dopa</name>
        <dbReference type="ChEBI" id="CHEBI:149689"/>
    </ligand>
</feature>
<keyword evidence="5" id="KW-0560">Oxidoreductase</keyword>
<comment type="similarity">
    <text evidence="2">Belongs to the DAMOX/DASOX family.</text>
</comment>
<feature type="binding site" evidence="6">
    <location>
        <position position="329"/>
    </location>
    <ligand>
        <name>D-dopa</name>
        <dbReference type="ChEBI" id="CHEBI:149689"/>
    </ligand>
</feature>
<dbReference type="PIRSF" id="PIRSF000189">
    <property type="entry name" value="D-aa_oxidase"/>
    <property type="match status" value="1"/>
</dbReference>
<dbReference type="GO" id="GO:0071949">
    <property type="term" value="F:FAD binding"/>
    <property type="evidence" value="ECO:0007669"/>
    <property type="project" value="InterPro"/>
</dbReference>
<dbReference type="PANTHER" id="PTHR11530:SF16">
    <property type="entry name" value="D-AMINO ACID OXIDASE (AFU_ORTHOLOGUE AFUA_5G11290)"/>
    <property type="match status" value="1"/>
</dbReference>
<dbReference type="SUPFAM" id="SSF54373">
    <property type="entry name" value="FAD-linked reductases, C-terminal domain"/>
    <property type="match status" value="1"/>
</dbReference>
<reference evidence="8" key="1">
    <citation type="submission" date="2015-01" db="EMBL/GenBank/DDBJ databases">
        <authorList>
            <person name="Durling Mikael"/>
        </authorList>
    </citation>
    <scope>NUCLEOTIDE SEQUENCE</scope>
</reference>
<name>A0A0B7JUU2_BIOOC</name>
<dbReference type="InterPro" id="IPR006076">
    <property type="entry name" value="FAD-dep_OxRdtase"/>
</dbReference>
<dbReference type="InterPro" id="IPR006181">
    <property type="entry name" value="D-amino_acid_oxidase_CS"/>
</dbReference>
<dbReference type="PANTHER" id="PTHR11530">
    <property type="entry name" value="D-AMINO ACID OXIDASE"/>
    <property type="match status" value="1"/>
</dbReference>
<dbReference type="SUPFAM" id="SSF51971">
    <property type="entry name" value="Nucleotide-binding domain"/>
    <property type="match status" value="1"/>
</dbReference>
<dbReference type="AlphaFoldDB" id="A0A0B7JUU2"/>
<feature type="binding site" evidence="6">
    <location>
        <position position="192"/>
    </location>
    <ligand>
        <name>FAD</name>
        <dbReference type="ChEBI" id="CHEBI:57692"/>
    </ligand>
</feature>
<comment type="cofactor">
    <cofactor evidence="1 6">
        <name>FAD</name>
        <dbReference type="ChEBI" id="CHEBI:57692"/>
    </cofactor>
</comment>
<dbReference type="GO" id="GO:0005737">
    <property type="term" value="C:cytoplasm"/>
    <property type="evidence" value="ECO:0007669"/>
    <property type="project" value="TreeGrafter"/>
</dbReference>
<evidence type="ECO:0000256" key="3">
    <source>
        <dbReference type="ARBA" id="ARBA00022630"/>
    </source>
</evidence>
<dbReference type="InterPro" id="IPR023209">
    <property type="entry name" value="DAO"/>
</dbReference>
<evidence type="ECO:0000256" key="1">
    <source>
        <dbReference type="ARBA" id="ARBA00001974"/>
    </source>
</evidence>
<dbReference type="GO" id="GO:0003884">
    <property type="term" value="F:D-amino-acid oxidase activity"/>
    <property type="evidence" value="ECO:0007669"/>
    <property type="project" value="InterPro"/>
</dbReference>
<sequence>MGETIVVIGAGVTGLTTALLLSRDKSHKVTVVAKHMPGDYDIEYASPFAGANILPMATKKDKSWETRTWYEMKRLCETVPEAGINFQKCTLLRREKDNKNQVFPEGLFDPSPWFRELYDDYRDLPKNEIPDGFDSASDWTNVCINTAIYLPWLVGQLLKNGVVLKRANLSHIEEAKSLSHTEKPASLIINATGLGSLKLGGVEDTKMAPARGQVVIVRNEAPMTGLSGTDDDANDACYVMTRAAGGGTILGGTYHIGNWESQPDPNVAQRIMSRIVKQLPGIAGGKGVAGLDVIRHAVGLRPYRHGGVRIEKEILDDQTWIIHNYGHAGWGYQGSWGCAEDVVDLAKSIPRPTKAKL</sequence>
<gene>
    <name evidence="8" type="ORF">BN869_000004855_1</name>
</gene>
<feature type="domain" description="FAD dependent oxidoreductase" evidence="7">
    <location>
        <begin position="5"/>
        <end position="345"/>
    </location>
</feature>
<evidence type="ECO:0000256" key="4">
    <source>
        <dbReference type="ARBA" id="ARBA00022827"/>
    </source>
</evidence>
<evidence type="ECO:0000256" key="6">
    <source>
        <dbReference type="PIRSR" id="PIRSR000189-1"/>
    </source>
</evidence>
<protein>
    <recommendedName>
        <fullName evidence="7">FAD dependent oxidoreductase domain-containing protein</fullName>
    </recommendedName>
</protein>
<evidence type="ECO:0000259" key="7">
    <source>
        <dbReference type="Pfam" id="PF01266"/>
    </source>
</evidence>
<accession>A0A0B7JUU2</accession>
<dbReference type="GO" id="GO:0019478">
    <property type="term" value="P:D-amino acid catabolic process"/>
    <property type="evidence" value="ECO:0007669"/>
    <property type="project" value="TreeGrafter"/>
</dbReference>
<proteinExistence type="inferred from homology"/>
<dbReference type="Gene3D" id="3.40.50.720">
    <property type="entry name" value="NAD(P)-binding Rossmann-like Domain"/>
    <property type="match status" value="1"/>
</dbReference>
<evidence type="ECO:0000256" key="5">
    <source>
        <dbReference type="ARBA" id="ARBA00023002"/>
    </source>
</evidence>
<keyword evidence="4 6" id="KW-0274">FAD</keyword>